<evidence type="ECO:0000259" key="2">
    <source>
        <dbReference type="PROSITE" id="PS51118"/>
    </source>
</evidence>
<keyword evidence="4" id="KW-1185">Reference proteome</keyword>
<name>A0A840Q7K1_9PSEU</name>
<evidence type="ECO:0000313" key="4">
    <source>
        <dbReference type="Proteomes" id="UP000584374"/>
    </source>
</evidence>
<dbReference type="InterPro" id="IPR036388">
    <property type="entry name" value="WH-like_DNA-bd_sf"/>
</dbReference>
<dbReference type="Gene3D" id="1.10.10.10">
    <property type="entry name" value="Winged helix-like DNA-binding domain superfamily/Winged helix DNA-binding domain"/>
    <property type="match status" value="1"/>
</dbReference>
<dbReference type="Pfam" id="PF01638">
    <property type="entry name" value="HxlR"/>
    <property type="match status" value="1"/>
</dbReference>
<dbReference type="GO" id="GO:0003677">
    <property type="term" value="F:DNA binding"/>
    <property type="evidence" value="ECO:0007669"/>
    <property type="project" value="UniProtKB-KW"/>
</dbReference>
<dbReference type="AlphaFoldDB" id="A0A840Q7K1"/>
<comment type="caution">
    <text evidence="3">The sequence shown here is derived from an EMBL/GenBank/DDBJ whole genome shotgun (WGS) entry which is preliminary data.</text>
</comment>
<dbReference type="PROSITE" id="PS51118">
    <property type="entry name" value="HTH_HXLR"/>
    <property type="match status" value="1"/>
</dbReference>
<protein>
    <submittedName>
        <fullName evidence="3">DNA-binding HxlR family transcriptional regulator</fullName>
    </submittedName>
</protein>
<dbReference type="InterPro" id="IPR002577">
    <property type="entry name" value="HTH_HxlR"/>
</dbReference>
<dbReference type="EMBL" id="JACHIW010000001">
    <property type="protein sequence ID" value="MBB5155917.1"/>
    <property type="molecule type" value="Genomic_DNA"/>
</dbReference>
<proteinExistence type="predicted"/>
<feature type="region of interest" description="Disordered" evidence="1">
    <location>
        <begin position="127"/>
        <end position="167"/>
    </location>
</feature>
<keyword evidence="3" id="KW-0238">DNA-binding</keyword>
<evidence type="ECO:0000256" key="1">
    <source>
        <dbReference type="SAM" id="MobiDB-lite"/>
    </source>
</evidence>
<reference evidence="3 4" key="1">
    <citation type="submission" date="2020-08" db="EMBL/GenBank/DDBJ databases">
        <title>Sequencing the genomes of 1000 actinobacteria strains.</title>
        <authorList>
            <person name="Klenk H.-P."/>
        </authorList>
    </citation>
    <scope>NUCLEOTIDE SEQUENCE [LARGE SCALE GENOMIC DNA]</scope>
    <source>
        <strain evidence="3 4">DSM 45584</strain>
    </source>
</reference>
<dbReference type="Proteomes" id="UP000584374">
    <property type="component" value="Unassembled WGS sequence"/>
</dbReference>
<evidence type="ECO:0000313" key="3">
    <source>
        <dbReference type="EMBL" id="MBB5155917.1"/>
    </source>
</evidence>
<accession>A0A840Q7K1</accession>
<gene>
    <name evidence="3" type="ORF">BJ970_003451</name>
</gene>
<feature type="domain" description="HTH hxlR-type" evidence="2">
    <location>
        <begin position="1"/>
        <end position="122"/>
    </location>
</feature>
<dbReference type="InterPro" id="IPR036390">
    <property type="entry name" value="WH_DNA-bd_sf"/>
</dbReference>
<organism evidence="3 4">
    <name type="scientific">Saccharopolyspora phatthalungensis</name>
    <dbReference type="NCBI Taxonomy" id="664693"/>
    <lineage>
        <taxon>Bacteria</taxon>
        <taxon>Bacillati</taxon>
        <taxon>Actinomycetota</taxon>
        <taxon>Actinomycetes</taxon>
        <taxon>Pseudonocardiales</taxon>
        <taxon>Pseudonocardiaceae</taxon>
        <taxon>Saccharopolyspora</taxon>
    </lineage>
</organism>
<dbReference type="RefSeq" id="WP_184727166.1">
    <property type="nucleotide sequence ID" value="NZ_JACHIW010000001.1"/>
</dbReference>
<sequence length="167" mass="18775">MPVGDETYLRDLYNLSYLFGDKWVKAIMILLVDGPQRRVDILSKIRVHPVADEWSDKHDVLHDSILTRTLKKMTAEGLLIREETTDTFPHRVYYSLAPAAVEFLKAAEPAVEWARRHPELIARAQAYRRTNGDVEDLPSTPESDAATRGRQADDGASGVSDPDEDAS</sequence>
<dbReference type="SUPFAM" id="SSF46785">
    <property type="entry name" value="Winged helix' DNA-binding domain"/>
    <property type="match status" value="1"/>
</dbReference>